<gene>
    <name evidence="2" type="ordered locus">CPF_2486</name>
</gene>
<dbReference type="Gene3D" id="3.30.200.20">
    <property type="entry name" value="Phosphorylase Kinase, domain 1"/>
    <property type="match status" value="1"/>
</dbReference>
<dbReference type="PANTHER" id="PTHR39179">
    <property type="entry name" value="SPORE COAT PROTEIN I"/>
    <property type="match status" value="1"/>
</dbReference>
<dbReference type="KEGG" id="cpf:CPF_2486"/>
<dbReference type="STRING" id="195103.CPF_2486"/>
<dbReference type="GO" id="GO:0042601">
    <property type="term" value="C:endospore-forming forespore"/>
    <property type="evidence" value="ECO:0007669"/>
    <property type="project" value="TreeGrafter"/>
</dbReference>
<dbReference type="InterPro" id="IPR047175">
    <property type="entry name" value="CotS-like"/>
</dbReference>
<dbReference type="PANTHER" id="PTHR39179:SF1">
    <property type="entry name" value="SPORE COAT PROTEIN I"/>
    <property type="match status" value="1"/>
</dbReference>
<dbReference type="PaxDb" id="195103-CPF_2486"/>
<evidence type="ECO:0000259" key="1">
    <source>
        <dbReference type="Pfam" id="PF01636"/>
    </source>
</evidence>
<dbReference type="EMBL" id="CP000246">
    <property type="protein sequence ID" value="ABG82621.1"/>
    <property type="molecule type" value="Genomic_DNA"/>
</dbReference>
<dbReference type="Proteomes" id="UP000001823">
    <property type="component" value="Chromosome"/>
</dbReference>
<evidence type="ECO:0000313" key="2">
    <source>
        <dbReference type="EMBL" id="ABG82621.1"/>
    </source>
</evidence>
<keyword evidence="3" id="KW-1185">Reference proteome</keyword>
<protein>
    <submittedName>
        <fullName evidence="2">Spore coat protein, CotS family</fullName>
    </submittedName>
</protein>
<dbReference type="InterPro" id="IPR002575">
    <property type="entry name" value="Aminoglycoside_PTrfase"/>
</dbReference>
<feature type="domain" description="Aminoglycoside phosphotransferase" evidence="1">
    <location>
        <begin position="26"/>
        <end position="247"/>
    </location>
</feature>
<dbReference type="InterPro" id="IPR014255">
    <property type="entry name" value="Spore_coat_CotS"/>
</dbReference>
<dbReference type="HOGENOM" id="CLU_042636_2_0_9"/>
<dbReference type="RefSeq" id="WP_011591075.1">
    <property type="nucleotide sequence ID" value="NC_008261.1"/>
</dbReference>
<evidence type="ECO:0000313" key="3">
    <source>
        <dbReference type="Proteomes" id="UP000001823"/>
    </source>
</evidence>
<sequence>MEHDYIKDKILLNYGIEVKEVIKVKNTYKIITSDEEYCLKVIKYQYPHFYFIVSAQKHLIKNGFNSIPKILDTIDGKDYIKLGDKLAYLTPWVKCRECDYKNKLDLSLAAEKLSELHNSSEGFVINRDLKPRIAWGKWYKIFETRGEEILDFKKRIYQKAYMSDFDKLYLSIMDEELKRVERTLFHIKTSGYFDYMKKEVKKLGFCHHDYANHNVLLLENNEINIIDFDYCILDSHLHDLSSICIRTMKEGRWDLNLFKYIIESYSKNKEVRNEDFPIMASFIEFPQAYWQLGLQYYWEQQPWEEEHFLKKLGKYEKDREFRQNFVDELSNFTLR</sequence>
<dbReference type="NCBIfam" id="TIGR02906">
    <property type="entry name" value="spore_CotS"/>
    <property type="match status" value="1"/>
</dbReference>
<dbReference type="Gene3D" id="3.90.1200.10">
    <property type="match status" value="1"/>
</dbReference>
<dbReference type="SUPFAM" id="SSF56112">
    <property type="entry name" value="Protein kinase-like (PK-like)"/>
    <property type="match status" value="1"/>
</dbReference>
<organism evidence="2 3">
    <name type="scientific">Clostridium perfringens (strain ATCC 13124 / DSM 756 / JCM 1290 / NCIMB 6125 / NCTC 8237 / Type A)</name>
    <dbReference type="NCBI Taxonomy" id="195103"/>
    <lineage>
        <taxon>Bacteria</taxon>
        <taxon>Bacillati</taxon>
        <taxon>Bacillota</taxon>
        <taxon>Clostridia</taxon>
        <taxon>Eubacteriales</taxon>
        <taxon>Clostridiaceae</taxon>
        <taxon>Clostridium</taxon>
    </lineage>
</organism>
<dbReference type="InterPro" id="IPR011009">
    <property type="entry name" value="Kinase-like_dom_sf"/>
</dbReference>
<name>A0A0H2YNY3_CLOP1</name>
<dbReference type="Pfam" id="PF01636">
    <property type="entry name" value="APH"/>
    <property type="match status" value="1"/>
</dbReference>
<proteinExistence type="predicted"/>
<accession>A0A0H2YNY3</accession>
<dbReference type="AlphaFoldDB" id="A0A0H2YNY3"/>
<reference evidence="2 3" key="1">
    <citation type="journal article" date="2006" name="Genome Res.">
        <title>Skewed genomic variability in strains of the toxigenic bacterial pathogen, Clostridium perfringens.</title>
        <authorList>
            <person name="Myers G.S."/>
            <person name="Rasko D.A."/>
            <person name="Cheung J.K."/>
            <person name="Ravel J."/>
            <person name="Seshadri R."/>
            <person name="Deboy R.T."/>
            <person name="Ren Q."/>
            <person name="Varga J."/>
            <person name="Awad M.M."/>
            <person name="Brinkac L.M."/>
            <person name="Daugherty S.C."/>
            <person name="Haft D.H."/>
            <person name="Dodson R.J."/>
            <person name="Madupu R."/>
            <person name="Nelson W.C."/>
            <person name="Rosovitz M.J."/>
            <person name="Sullivan S.A."/>
            <person name="Khouri H."/>
            <person name="Dimitrov G.I."/>
            <person name="Watkins K.L."/>
            <person name="Mulligan S."/>
            <person name="Benton J."/>
            <person name="Radune D."/>
            <person name="Fisher D.J."/>
            <person name="Atkins H.S."/>
            <person name="Hiscox T."/>
            <person name="Jost B.H."/>
            <person name="Billington S.J."/>
            <person name="Songer J.G."/>
            <person name="McClane B.A."/>
            <person name="Titball R.W."/>
            <person name="Rood J.I."/>
            <person name="Melville S.B."/>
            <person name="Paulsen I.T."/>
        </authorList>
    </citation>
    <scope>NUCLEOTIDE SEQUENCE [LARGE SCALE GENOMIC DNA]</scope>
    <source>
        <strain evidence="3">ATCC 13124 / DSM 756 / JCM 1290 / NCIMB 6125 / NCTC 8237 / S 107 / Type A</strain>
    </source>
</reference>
<dbReference type="eggNOG" id="COG2334">
    <property type="taxonomic scope" value="Bacteria"/>
</dbReference>